<protein>
    <recommendedName>
        <fullName evidence="3">histone deacetylase</fullName>
        <ecNumber evidence="3">3.5.1.98</ecNumber>
    </recommendedName>
</protein>
<keyword evidence="8" id="KW-0804">Transcription</keyword>
<feature type="compositionally biased region" description="Polar residues" evidence="10">
    <location>
        <begin position="515"/>
        <end position="527"/>
    </location>
</feature>
<sequence length="595" mass="64899">MDLRIGQRVVKPQDTALLALKQQQLQHQLFLASLHQQQVEQLAHQHVRVAMESPHREAEPGQQEQELRQILNKDKSKRSAVASTVVKQKLAEVILKKQQAALERTSNPPPAALPYRSLEPLDAEGPSPAMLSTFLPPVPSTSLDPPEHFPLRKTASEPNLKVRCKPRKCLDRRKNPLTRKESAPPSLKRRPPEAIDSSPSSSSTPVSGCSSPNDSLPAEHGALPAAPGVAHETPLAQRLMMQESSLAQFALQSAASLPAITLGLPATTGARGEAERRALPSLAHRVPVLNGPVLPGTHSPVFIPAGLEQHEAGSPLSPRLQPVIILEPSVTHAPLVAVPGLGTVPFSFAPSLIPAERLSLPGHHKPLGRTRSEPLPQSPKAIQQHLVFQQHHVHFLERLKQQTHLGKRMAKPSEKPRLRQIPSSEDMEAEGTLPEAAAEGGDPTRTRVEPPRPGSSGKESERTQKMGQPQEELVLQQALLWDSFQRVQQQLLKRQPLAEPPVVPPGHAGHRPLSRAQSSPATASVSLPAQDTKALSLPVQEQPPKPHFTTGLVYDSVMLKHQCSCGDNSNHPEHAGRIQSIWSRLQERGLRSRCE</sequence>
<evidence type="ECO:0000256" key="3">
    <source>
        <dbReference type="ARBA" id="ARBA00012111"/>
    </source>
</evidence>
<gene>
    <name evidence="11" type="primary">Hdac7</name>
    <name evidence="11" type="ORF">OREARF_R02672</name>
</gene>
<evidence type="ECO:0000256" key="1">
    <source>
        <dbReference type="ARBA" id="ARBA00004123"/>
    </source>
</evidence>
<dbReference type="PANTHER" id="PTHR45364">
    <property type="entry name" value="HISTONE DEACETYLASE 9-RELATED"/>
    <property type="match status" value="1"/>
</dbReference>
<dbReference type="EMBL" id="VZRR01006607">
    <property type="protein sequence ID" value="NWW07196.1"/>
    <property type="molecule type" value="Genomic_DNA"/>
</dbReference>
<name>A0A7K6K3P5_9PASE</name>
<feature type="region of interest" description="Disordered" evidence="10">
    <location>
        <begin position="100"/>
        <end position="226"/>
    </location>
</feature>
<evidence type="ECO:0000313" key="12">
    <source>
        <dbReference type="Proteomes" id="UP000542358"/>
    </source>
</evidence>
<feature type="non-terminal residue" evidence="11">
    <location>
        <position position="1"/>
    </location>
</feature>
<evidence type="ECO:0000256" key="9">
    <source>
        <dbReference type="ARBA" id="ARBA00023242"/>
    </source>
</evidence>
<keyword evidence="12" id="KW-1185">Reference proteome</keyword>
<dbReference type="InterPro" id="IPR037138">
    <property type="entry name" value="His_deacetylse_dom_sf"/>
</dbReference>
<dbReference type="Proteomes" id="UP000542358">
    <property type="component" value="Unassembled WGS sequence"/>
</dbReference>
<evidence type="ECO:0000313" key="11">
    <source>
        <dbReference type="EMBL" id="NWW07196.1"/>
    </source>
</evidence>
<dbReference type="SUPFAM" id="SSF52768">
    <property type="entry name" value="Arginase/deacetylase"/>
    <property type="match status" value="1"/>
</dbReference>
<keyword evidence="5" id="KW-0378">Hydrolase</keyword>
<keyword evidence="4" id="KW-0678">Repressor</keyword>
<evidence type="ECO:0000256" key="7">
    <source>
        <dbReference type="ARBA" id="ARBA00023015"/>
    </source>
</evidence>
<evidence type="ECO:0000256" key="6">
    <source>
        <dbReference type="ARBA" id="ARBA00022853"/>
    </source>
</evidence>
<comment type="subcellular location">
    <subcellularLocation>
        <location evidence="1">Nucleus</location>
    </subcellularLocation>
</comment>
<keyword evidence="6" id="KW-0156">Chromatin regulator</keyword>
<feature type="compositionally biased region" description="Basic and acidic residues" evidence="10">
    <location>
        <begin position="168"/>
        <end position="182"/>
    </location>
</feature>
<dbReference type="PANTHER" id="PTHR45364:SF13">
    <property type="entry name" value="HISTONE DEACETYLASE"/>
    <property type="match status" value="1"/>
</dbReference>
<organism evidence="11 12">
    <name type="scientific">Oreocharis arfaki</name>
    <name type="common">tit berrypecker</name>
    <dbReference type="NCBI Taxonomy" id="979223"/>
    <lineage>
        <taxon>Eukaryota</taxon>
        <taxon>Metazoa</taxon>
        <taxon>Chordata</taxon>
        <taxon>Craniata</taxon>
        <taxon>Vertebrata</taxon>
        <taxon>Euteleostomi</taxon>
        <taxon>Archelosauria</taxon>
        <taxon>Archosauria</taxon>
        <taxon>Dinosauria</taxon>
        <taxon>Saurischia</taxon>
        <taxon>Theropoda</taxon>
        <taxon>Coelurosauria</taxon>
        <taxon>Aves</taxon>
        <taxon>Neognathae</taxon>
        <taxon>Neoaves</taxon>
        <taxon>Telluraves</taxon>
        <taxon>Australaves</taxon>
        <taxon>Passeriformes</taxon>
        <taxon>Passeroidea</taxon>
        <taxon>Paramythiidae</taxon>
        <taxon>Oreocharis</taxon>
    </lineage>
</organism>
<proteinExistence type="inferred from homology"/>
<evidence type="ECO:0000256" key="8">
    <source>
        <dbReference type="ARBA" id="ARBA00023163"/>
    </source>
</evidence>
<feature type="region of interest" description="Disordered" evidence="10">
    <location>
        <begin position="496"/>
        <end position="527"/>
    </location>
</feature>
<feature type="compositionally biased region" description="Low complexity" evidence="10">
    <location>
        <begin position="194"/>
        <end position="212"/>
    </location>
</feature>
<evidence type="ECO:0000256" key="4">
    <source>
        <dbReference type="ARBA" id="ARBA00022491"/>
    </source>
</evidence>
<keyword evidence="7" id="KW-0805">Transcription regulation</keyword>
<keyword evidence="9" id="KW-0539">Nucleus</keyword>
<feature type="non-terminal residue" evidence="11">
    <location>
        <position position="595"/>
    </location>
</feature>
<dbReference type="GO" id="GO:0005634">
    <property type="term" value="C:nucleus"/>
    <property type="evidence" value="ECO:0007669"/>
    <property type="project" value="UniProtKB-SubCell"/>
</dbReference>
<accession>A0A7K6K3P5</accession>
<evidence type="ECO:0000256" key="2">
    <source>
        <dbReference type="ARBA" id="ARBA00007738"/>
    </source>
</evidence>
<evidence type="ECO:0000256" key="5">
    <source>
        <dbReference type="ARBA" id="ARBA00022801"/>
    </source>
</evidence>
<dbReference type="EC" id="3.5.1.98" evidence="3"/>
<comment type="similarity">
    <text evidence="2">Belongs to the histone deacetylase family. HD type 2 subfamily.</text>
</comment>
<comment type="caution">
    <text evidence="11">The sequence shown here is derived from an EMBL/GenBank/DDBJ whole genome shotgun (WGS) entry which is preliminary data.</text>
</comment>
<dbReference type="Gene3D" id="3.40.800.20">
    <property type="entry name" value="Histone deacetylase domain"/>
    <property type="match status" value="1"/>
</dbReference>
<dbReference type="GO" id="GO:0141221">
    <property type="term" value="F:histone deacetylase activity, hydrolytic mechanism"/>
    <property type="evidence" value="ECO:0007669"/>
    <property type="project" value="UniProtKB-EC"/>
</dbReference>
<reference evidence="11 12" key="1">
    <citation type="submission" date="2019-09" db="EMBL/GenBank/DDBJ databases">
        <title>Bird 10,000 Genomes (B10K) Project - Family phase.</title>
        <authorList>
            <person name="Zhang G."/>
        </authorList>
    </citation>
    <scope>NUCLEOTIDE SEQUENCE [LARGE SCALE GENOMIC DNA]</scope>
    <source>
        <strain evidence="11">B10K-DU-029-42</strain>
        <tissue evidence="11">Muscle</tissue>
    </source>
</reference>
<dbReference type="AlphaFoldDB" id="A0A7K6K3P5"/>
<evidence type="ECO:0000256" key="10">
    <source>
        <dbReference type="SAM" id="MobiDB-lite"/>
    </source>
</evidence>
<dbReference type="InterPro" id="IPR023696">
    <property type="entry name" value="Ureohydrolase_dom_sf"/>
</dbReference>
<feature type="region of interest" description="Disordered" evidence="10">
    <location>
        <begin position="402"/>
        <end position="468"/>
    </location>
</feature>